<organism evidence="1 2">
    <name type="scientific">Symbiodinium microadriaticum</name>
    <name type="common">Dinoflagellate</name>
    <name type="synonym">Zooxanthella microadriatica</name>
    <dbReference type="NCBI Taxonomy" id="2951"/>
    <lineage>
        <taxon>Eukaryota</taxon>
        <taxon>Sar</taxon>
        <taxon>Alveolata</taxon>
        <taxon>Dinophyceae</taxon>
        <taxon>Suessiales</taxon>
        <taxon>Symbiodiniaceae</taxon>
        <taxon>Symbiodinium</taxon>
    </lineage>
</organism>
<comment type="caution">
    <text evidence="1">The sequence shown here is derived from an EMBL/GenBank/DDBJ whole genome shotgun (WGS) entry which is preliminary data.</text>
</comment>
<dbReference type="OMA" id="QQATAWA"/>
<dbReference type="OrthoDB" id="10565218at2759"/>
<evidence type="ECO:0000313" key="2">
    <source>
        <dbReference type="Proteomes" id="UP000186817"/>
    </source>
</evidence>
<protein>
    <submittedName>
        <fullName evidence="1">Uncharacterized protein</fullName>
    </submittedName>
</protein>
<proteinExistence type="predicted"/>
<name>A0A1Q9BZG8_SYMMI</name>
<dbReference type="Gene3D" id="1.25.10.10">
    <property type="entry name" value="Leucine-rich Repeat Variant"/>
    <property type="match status" value="1"/>
</dbReference>
<keyword evidence="2" id="KW-1185">Reference proteome</keyword>
<dbReference type="Proteomes" id="UP000186817">
    <property type="component" value="Unassembled WGS sequence"/>
</dbReference>
<sequence length="197" mass="20816">MPRDSAGTMAVQQATAWATFEVAKTQLNQGKAMPRDSAGTMAVQQATAWATFEVAKTQLNQGKAGPAEWPQSDTLVLLLVHAMQMHSSPGLELLRGCCFALKKLIKDQPLKGSLFLRNRGGEALLAAIRLGQRQGSAGPHSVQVAAMWLMAALVTGNARAALEFRSLGALDCVVECGLLGAELWALVWGFGALASGD</sequence>
<dbReference type="AlphaFoldDB" id="A0A1Q9BZG8"/>
<dbReference type="InterPro" id="IPR011989">
    <property type="entry name" value="ARM-like"/>
</dbReference>
<dbReference type="EMBL" id="LSRX01002149">
    <property type="protein sequence ID" value="OLP76071.1"/>
    <property type="molecule type" value="Genomic_DNA"/>
</dbReference>
<accession>A0A1Q9BZG8</accession>
<evidence type="ECO:0000313" key="1">
    <source>
        <dbReference type="EMBL" id="OLP76071.1"/>
    </source>
</evidence>
<reference evidence="1 2" key="1">
    <citation type="submission" date="2016-02" db="EMBL/GenBank/DDBJ databases">
        <title>Genome analysis of coral dinoflagellate symbionts highlights evolutionary adaptations to a symbiotic lifestyle.</title>
        <authorList>
            <person name="Aranda M."/>
            <person name="Li Y."/>
            <person name="Liew Y.J."/>
            <person name="Baumgarten S."/>
            <person name="Simakov O."/>
            <person name="Wilson M."/>
            <person name="Piel J."/>
            <person name="Ashoor H."/>
            <person name="Bougouffa S."/>
            <person name="Bajic V.B."/>
            <person name="Ryu T."/>
            <person name="Ravasi T."/>
            <person name="Bayer T."/>
            <person name="Micklem G."/>
            <person name="Kim H."/>
            <person name="Bhak J."/>
            <person name="Lajeunesse T.C."/>
            <person name="Voolstra C.R."/>
        </authorList>
    </citation>
    <scope>NUCLEOTIDE SEQUENCE [LARGE SCALE GENOMIC DNA]</scope>
    <source>
        <strain evidence="1 2">CCMP2467</strain>
    </source>
</reference>
<gene>
    <name evidence="1" type="ORF">AK812_SmicGene44041</name>
</gene>